<keyword evidence="1" id="KW-0812">Transmembrane</keyword>
<feature type="transmembrane region" description="Helical" evidence="1">
    <location>
        <begin position="74"/>
        <end position="100"/>
    </location>
</feature>
<proteinExistence type="predicted"/>
<evidence type="ECO:0000313" key="3">
    <source>
        <dbReference type="Proteomes" id="UP001597183"/>
    </source>
</evidence>
<comment type="caution">
    <text evidence="2">The sequence shown here is derived from an EMBL/GenBank/DDBJ whole genome shotgun (WGS) entry which is preliminary data.</text>
</comment>
<evidence type="ECO:0000313" key="2">
    <source>
        <dbReference type="EMBL" id="MFD1372057.1"/>
    </source>
</evidence>
<gene>
    <name evidence="2" type="ORF">ACFQ5G_42610</name>
</gene>
<dbReference type="EMBL" id="JBHTMK010000054">
    <property type="protein sequence ID" value="MFD1372057.1"/>
    <property type="molecule type" value="Genomic_DNA"/>
</dbReference>
<evidence type="ECO:0000256" key="1">
    <source>
        <dbReference type="SAM" id="Phobius"/>
    </source>
</evidence>
<keyword evidence="3" id="KW-1185">Reference proteome</keyword>
<protein>
    <submittedName>
        <fullName evidence="2">Uncharacterized protein</fullName>
    </submittedName>
</protein>
<dbReference type="RefSeq" id="WP_317795836.1">
    <property type="nucleotide sequence ID" value="NZ_AP028461.1"/>
</dbReference>
<feature type="transmembrane region" description="Helical" evidence="1">
    <location>
        <begin position="46"/>
        <end position="67"/>
    </location>
</feature>
<feature type="transmembrane region" description="Helical" evidence="1">
    <location>
        <begin position="106"/>
        <end position="125"/>
    </location>
</feature>
<dbReference type="Proteomes" id="UP001597183">
    <property type="component" value="Unassembled WGS sequence"/>
</dbReference>
<accession>A0ABW4APW1</accession>
<name>A0ABW4APW1_9ACTN</name>
<reference evidence="3" key="1">
    <citation type="journal article" date="2019" name="Int. J. Syst. Evol. Microbiol.">
        <title>The Global Catalogue of Microorganisms (GCM) 10K type strain sequencing project: providing services to taxonomists for standard genome sequencing and annotation.</title>
        <authorList>
            <consortium name="The Broad Institute Genomics Platform"/>
            <consortium name="The Broad Institute Genome Sequencing Center for Infectious Disease"/>
            <person name="Wu L."/>
            <person name="Ma J."/>
        </authorList>
    </citation>
    <scope>NUCLEOTIDE SEQUENCE [LARGE SCALE GENOMIC DNA]</scope>
    <source>
        <strain evidence="3">CCM 7526</strain>
    </source>
</reference>
<sequence length="146" mass="15128">MPQETAAPQTVKIVAGGLALLGVLNIGRVVVQTAVAYGDWADGPLMMYLFLNAIPVAASVFLLPLAYQLVRGRSWAYITAIVLVTMGCVFGALMLLAALAADGLPLLGLVMFTAPVAVLLGLIIPSSVRAFFADKPAPASYPVSGL</sequence>
<organism evidence="2 3">
    <name type="scientific">Actinoplanes sichuanensis</name>
    <dbReference type="NCBI Taxonomy" id="512349"/>
    <lineage>
        <taxon>Bacteria</taxon>
        <taxon>Bacillati</taxon>
        <taxon>Actinomycetota</taxon>
        <taxon>Actinomycetes</taxon>
        <taxon>Micromonosporales</taxon>
        <taxon>Micromonosporaceae</taxon>
        <taxon>Actinoplanes</taxon>
    </lineage>
</organism>
<keyword evidence="1" id="KW-1133">Transmembrane helix</keyword>
<keyword evidence="1" id="KW-0472">Membrane</keyword>